<proteinExistence type="predicted"/>
<sequence length="121" mass="12644">MSETMTLAPSSSADEQTFRYSSQLGPHTYSVPVVPQIPNPEAEAAVKKIKLFSTAALIVGVLGLFFYLYVGFIGAAAIGAGVVALTLNKGYESRGLAIAGILLGAAGISMWAFSLYMSSSF</sequence>
<gene>
    <name evidence="1" type="ORF">RA11412_0216</name>
</gene>
<protein>
    <submittedName>
        <fullName evidence="1">Uncharacterized protein</fullName>
    </submittedName>
</protein>
<dbReference type="Proteomes" id="UP000250241">
    <property type="component" value="Chromosome"/>
</dbReference>
<organism evidence="1 2">
    <name type="scientific">Rothia aeria</name>
    <dbReference type="NCBI Taxonomy" id="172042"/>
    <lineage>
        <taxon>Bacteria</taxon>
        <taxon>Bacillati</taxon>
        <taxon>Actinomycetota</taxon>
        <taxon>Actinomycetes</taxon>
        <taxon>Micrococcales</taxon>
        <taxon>Micrococcaceae</taxon>
        <taxon>Rothia</taxon>
    </lineage>
</organism>
<dbReference type="KEGG" id="raj:RA11412_0216"/>
<accession>A0A2Z5QVT5</accession>
<evidence type="ECO:0000313" key="1">
    <source>
        <dbReference type="EMBL" id="BAV86515.1"/>
    </source>
</evidence>
<evidence type="ECO:0000313" key="2">
    <source>
        <dbReference type="Proteomes" id="UP000250241"/>
    </source>
</evidence>
<reference evidence="1 2" key="1">
    <citation type="submission" date="2016-10" db="EMBL/GenBank/DDBJ databases">
        <title>Genome sequence of Rothia aeria strain JCM11412.</title>
        <authorList>
            <person name="Nambu T."/>
        </authorList>
    </citation>
    <scope>NUCLEOTIDE SEQUENCE [LARGE SCALE GENOMIC DNA]</scope>
    <source>
        <strain evidence="1 2">JCM 11412</strain>
    </source>
</reference>
<dbReference type="RefSeq" id="WP_128087139.1">
    <property type="nucleotide sequence ID" value="NZ_CAURSG010000010.1"/>
</dbReference>
<dbReference type="AlphaFoldDB" id="A0A2Z5QVT5"/>
<keyword evidence="2" id="KW-1185">Reference proteome</keyword>
<dbReference type="EMBL" id="AP017895">
    <property type="protein sequence ID" value="BAV86515.1"/>
    <property type="molecule type" value="Genomic_DNA"/>
</dbReference>
<name>A0A2Z5QVT5_9MICC</name>
<dbReference type="GeneID" id="93862074"/>